<feature type="transmembrane region" description="Helical" evidence="1">
    <location>
        <begin position="533"/>
        <end position="556"/>
    </location>
</feature>
<reference evidence="3" key="1">
    <citation type="journal article" date="2020" name="Stud. Mycol.">
        <title>101 Dothideomycetes genomes: a test case for predicting lifestyles and emergence of pathogens.</title>
        <authorList>
            <person name="Haridas S."/>
            <person name="Albert R."/>
            <person name="Binder M."/>
            <person name="Bloem J."/>
            <person name="Labutti K."/>
            <person name="Salamov A."/>
            <person name="Andreopoulos B."/>
            <person name="Baker S."/>
            <person name="Barry K."/>
            <person name="Bills G."/>
            <person name="Bluhm B."/>
            <person name="Cannon C."/>
            <person name="Castanera R."/>
            <person name="Culley D."/>
            <person name="Daum C."/>
            <person name="Ezra D."/>
            <person name="Gonzalez J."/>
            <person name="Henrissat B."/>
            <person name="Kuo A."/>
            <person name="Liang C."/>
            <person name="Lipzen A."/>
            <person name="Lutzoni F."/>
            <person name="Magnuson J."/>
            <person name="Mondo S."/>
            <person name="Nolan M."/>
            <person name="Ohm R."/>
            <person name="Pangilinan J."/>
            <person name="Park H.-J."/>
            <person name="Ramirez L."/>
            <person name="Alfaro M."/>
            <person name="Sun H."/>
            <person name="Tritt A."/>
            <person name="Yoshinaga Y."/>
            <person name="Zwiers L.-H."/>
            <person name="Turgeon B."/>
            <person name="Goodwin S."/>
            <person name="Spatafora J."/>
            <person name="Crous P."/>
            <person name="Grigoriev I."/>
        </authorList>
    </citation>
    <scope>NUCLEOTIDE SEQUENCE</scope>
    <source>
        <strain evidence="3">CBS 627.86</strain>
    </source>
</reference>
<proteinExistence type="predicted"/>
<organism evidence="3 4">
    <name type="scientific">Lophiotrema nucula</name>
    <dbReference type="NCBI Taxonomy" id="690887"/>
    <lineage>
        <taxon>Eukaryota</taxon>
        <taxon>Fungi</taxon>
        <taxon>Dikarya</taxon>
        <taxon>Ascomycota</taxon>
        <taxon>Pezizomycotina</taxon>
        <taxon>Dothideomycetes</taxon>
        <taxon>Pleosporomycetidae</taxon>
        <taxon>Pleosporales</taxon>
        <taxon>Lophiotremataceae</taxon>
        <taxon>Lophiotrema</taxon>
    </lineage>
</organism>
<keyword evidence="1" id="KW-0472">Membrane</keyword>
<evidence type="ECO:0000313" key="4">
    <source>
        <dbReference type="Proteomes" id="UP000799770"/>
    </source>
</evidence>
<evidence type="ECO:0000259" key="2">
    <source>
        <dbReference type="Pfam" id="PF20163"/>
    </source>
</evidence>
<sequence>MRYGKKTIGRSSRVITKSLAFFTATGGWRNGVIICASSTFVVCLLNLSILIWSASRGTVRDWTTTIYNGNCDKAGHLNIVLHFVIGVLGTVLLSSSNYCMQCLSAPTREEVDRLHSKKRWLHIGVLSTRNLSSISKKRVTLWLFLGISSLPVHLFSNSQIFWTTTSTTYTSILATTAFAKADARGKFVIDTSATRYGADTTTKHTFEPSLDEIRTEAIRLQNLASKGKLQQLGNRDCIEAYATQFSPRGSVLVLVKSPNITVFGARRGDNNWVCLDGDLIIPCDVTKTVRSLRANPWNWTLKNRVVAYCLSEIVSQQCIVRASNPITIGILILCVAKFLITSLILKVDHAPLVTIGDAVASFLSQPDSLANGVCVTGSDTIERWTKTWTITEPSLFKGKNMTLNSARTEAGWSLYAYIMLQVILMGVLITLLTLAIQNVTRSGGNADTLIQLGIGRISTMTILKTHLQNKGGVGLIANTFVSNLPQLVLSLFYFYFNSLFTTISTVFEWESYAQSHKGLRLSTKVTGKQRSSYFLTLPYRLSVPLLLFSALLQWLASQAIFLINIESQEYITAVGKWKITGSYFTCGYSPLAIIIALALGILLVAIPIGMRFVRFKTTTPIVANCSAAIAAACHVPPWEDGNDTAVSEVQWGVVAYDVNGVGHCSFSSSDVMALEEGKVYEAMTVEKVVEGDLRDAIAKRKKYESDLLRQGRLRGRT</sequence>
<feature type="transmembrane region" description="Helical" evidence="1">
    <location>
        <begin position="74"/>
        <end position="93"/>
    </location>
</feature>
<dbReference type="PANTHER" id="PTHR35395">
    <property type="entry name" value="DUF6536 DOMAIN-CONTAINING PROTEIN"/>
    <property type="match status" value="1"/>
</dbReference>
<accession>A0A6A5Z5L5</accession>
<evidence type="ECO:0000256" key="1">
    <source>
        <dbReference type="SAM" id="Phobius"/>
    </source>
</evidence>
<keyword evidence="1" id="KW-1133">Transmembrane helix</keyword>
<dbReference type="Pfam" id="PF20163">
    <property type="entry name" value="DUF6536"/>
    <property type="match status" value="1"/>
</dbReference>
<feature type="transmembrane region" description="Helical" evidence="1">
    <location>
        <begin position="492"/>
        <end position="512"/>
    </location>
</feature>
<dbReference type="AlphaFoldDB" id="A0A6A5Z5L5"/>
<dbReference type="PANTHER" id="PTHR35395:SF1">
    <property type="entry name" value="DUF6536 DOMAIN-CONTAINING PROTEIN"/>
    <property type="match status" value="1"/>
</dbReference>
<keyword evidence="4" id="KW-1185">Reference proteome</keyword>
<feature type="transmembrane region" description="Helical" evidence="1">
    <location>
        <begin position="587"/>
        <end position="606"/>
    </location>
</feature>
<protein>
    <recommendedName>
        <fullName evidence="2">DUF6536 domain-containing protein</fullName>
    </recommendedName>
</protein>
<feature type="transmembrane region" description="Helical" evidence="1">
    <location>
        <begin position="326"/>
        <end position="345"/>
    </location>
</feature>
<dbReference type="InterPro" id="IPR046623">
    <property type="entry name" value="DUF6536"/>
</dbReference>
<dbReference type="EMBL" id="ML977325">
    <property type="protein sequence ID" value="KAF2114324.1"/>
    <property type="molecule type" value="Genomic_DNA"/>
</dbReference>
<feature type="transmembrane region" description="Helical" evidence="1">
    <location>
        <begin position="139"/>
        <end position="156"/>
    </location>
</feature>
<evidence type="ECO:0000313" key="3">
    <source>
        <dbReference type="EMBL" id="KAF2114324.1"/>
    </source>
</evidence>
<dbReference type="Proteomes" id="UP000799770">
    <property type="component" value="Unassembled WGS sequence"/>
</dbReference>
<gene>
    <name evidence="3" type="ORF">BDV96DRAFT_660673</name>
</gene>
<feature type="transmembrane region" description="Helical" evidence="1">
    <location>
        <begin position="31"/>
        <end position="54"/>
    </location>
</feature>
<feature type="transmembrane region" description="Helical" evidence="1">
    <location>
        <begin position="414"/>
        <end position="436"/>
    </location>
</feature>
<keyword evidence="1" id="KW-0812">Transmembrane</keyword>
<name>A0A6A5Z5L5_9PLEO</name>
<feature type="domain" description="DUF6536" evidence="2">
    <location>
        <begin position="28"/>
        <end position="179"/>
    </location>
</feature>
<dbReference type="OrthoDB" id="5429634at2759"/>